<dbReference type="OrthoDB" id="2527908at2759"/>
<feature type="transmembrane region" description="Helical" evidence="2">
    <location>
        <begin position="989"/>
        <end position="1012"/>
    </location>
</feature>
<feature type="region of interest" description="Disordered" evidence="1">
    <location>
        <begin position="1022"/>
        <end position="1069"/>
    </location>
</feature>
<evidence type="ECO:0000256" key="1">
    <source>
        <dbReference type="SAM" id="MobiDB-lite"/>
    </source>
</evidence>
<dbReference type="Proteomes" id="UP000054477">
    <property type="component" value="Unassembled WGS sequence"/>
</dbReference>
<dbReference type="HOGENOM" id="CLU_269065_0_0_1"/>
<keyword evidence="2" id="KW-0472">Membrane</keyword>
<feature type="compositionally biased region" description="Polar residues" evidence="1">
    <location>
        <begin position="1037"/>
        <end position="1051"/>
    </location>
</feature>
<feature type="region of interest" description="Disordered" evidence="1">
    <location>
        <begin position="1146"/>
        <end position="1217"/>
    </location>
</feature>
<sequence length="1217" mass="132017">MAQQPFNSSQSFLNRTGDTNSRTGLERIEPTRYSSESKPTSLPLPHPAPALQSHHLTILLFSLLLIILSAPIIALGAFTGFKSIPVGFNGCQGCWRISAPDWDAAVAFYGSVLGAIGATLLHRVVTSIAQRQLMTQKGATLRMFRGLAILDILHLVQTRSSSFALQRSWALPILLATFLASSSTIALIGTHTVPGTIRNPLGSAALGLLNNTLFYNAPDGALFPDLVDIDPSNFDGPVVKAARIISLQALGKYDSNYAQQNDLFLGGQIGNSTYEDLDTGGIGVNVNSYLRFSGNGDFFNPPTNYTFNRLTGVAWGINTTVQCAPTNAFTVTPLSVAFGHGNIVRVFNVSGPAYNMVFSSPQDSIQPYAFTVLASNLALPSNQLNSNDWVNLVVLMPTYLDETTFVYMCSISARQYLASVSVTGVGGTVQYSPLDQSKDVSGPFLSQDQATFLETLINVRVGGAIAAVMGDQIIDPNSTIPIEGVLSNILSAATRIRMTVRKQHYERASASIPGISLDQTYFELEYNVQQVGSGRKGLFWLFLPILMFLTGIGGLLFSLARGETAIVDLTDPVAVSAIMVGSSIPELEGRSSGNPTALDCELLDEVELVLRVKGDRRIEFTTDKASSLMLPVRNCPRVMMIGASLSHTLKLYVNFTIERNGPGFLSRPHSLKLTITPSNRSWLLSTRIIQYDPTSNVIDEADKEPALGYQVDTTSDMPRSSNALQLPALFVLTITFTSTFAQTNRIFQWQFANNVLSTSLPTCIPFPIIVKPFNATLNNTSGVPPYYMIAFATGGTPSTTLIGTDNRTLSWTVTEPVARVASRHNFFMLSVHKSSSTHVIIWTEFQKAGQTTQCVTAPPTTPEFTVTSNITDGLTTCQPWGLSVTGGVPPYNLTLAAVNSPIVTNVTLPFGDDHFTYINRADPDTQLLVLGDGQQEPQYYPPEVIEVRSTDTDCIGLVSSSGNSTLIQEQQEAAASAASLREKKKKASIIVGVSASLGTLLLFGGLTIFFLLRRRGRKKGDGDILKPRQFHLGNPMRDSTNRVPSLGSSMLTEKRLPALPNSPLPRRTASTSKIRLSYPTTQEVLGDISSRADELGDSPRSLQPSSDRSLPNFAIASFPAQPTRIAAKSAVRPSVPEYPHEIPLSDLGRGVLDTPSINGRHGSNPRGSRRMRSTQVAGDMNDTRYEAERGTVFQHRDAGNDRELPPPYMDSHSRRSR</sequence>
<keyword evidence="2" id="KW-0812">Transmembrane</keyword>
<feature type="transmembrane region" description="Helical" evidence="2">
    <location>
        <begin position="106"/>
        <end position="126"/>
    </location>
</feature>
<dbReference type="EMBL" id="KN838893">
    <property type="protein sequence ID" value="KIJ92672.1"/>
    <property type="molecule type" value="Genomic_DNA"/>
</dbReference>
<evidence type="ECO:0000313" key="4">
    <source>
        <dbReference type="Proteomes" id="UP000054477"/>
    </source>
</evidence>
<feature type="compositionally biased region" description="Polar residues" evidence="1">
    <location>
        <begin position="1100"/>
        <end position="1109"/>
    </location>
</feature>
<gene>
    <name evidence="3" type="ORF">K443DRAFT_125852</name>
</gene>
<protein>
    <submittedName>
        <fullName evidence="3">Uncharacterized protein</fullName>
    </submittedName>
</protein>
<reference evidence="4" key="2">
    <citation type="submission" date="2015-01" db="EMBL/GenBank/DDBJ databases">
        <title>Evolutionary Origins and Diversification of the Mycorrhizal Mutualists.</title>
        <authorList>
            <consortium name="DOE Joint Genome Institute"/>
            <consortium name="Mycorrhizal Genomics Consortium"/>
            <person name="Kohler A."/>
            <person name="Kuo A."/>
            <person name="Nagy L.G."/>
            <person name="Floudas D."/>
            <person name="Copeland A."/>
            <person name="Barry K.W."/>
            <person name="Cichocki N."/>
            <person name="Veneault-Fourrey C."/>
            <person name="LaButti K."/>
            <person name="Lindquist E.A."/>
            <person name="Lipzen A."/>
            <person name="Lundell T."/>
            <person name="Morin E."/>
            <person name="Murat C."/>
            <person name="Riley R."/>
            <person name="Ohm R."/>
            <person name="Sun H."/>
            <person name="Tunlid A."/>
            <person name="Henrissat B."/>
            <person name="Grigoriev I.V."/>
            <person name="Hibbett D.S."/>
            <person name="Martin F."/>
        </authorList>
    </citation>
    <scope>NUCLEOTIDE SEQUENCE [LARGE SCALE GENOMIC DNA]</scope>
    <source>
        <strain evidence="4">LaAM-08-1</strain>
    </source>
</reference>
<feature type="compositionally biased region" description="Polar residues" evidence="1">
    <location>
        <begin position="1"/>
        <end position="23"/>
    </location>
</feature>
<feature type="compositionally biased region" description="Basic and acidic residues" evidence="1">
    <location>
        <begin position="1181"/>
        <end position="1204"/>
    </location>
</feature>
<reference evidence="3 4" key="1">
    <citation type="submission" date="2014-04" db="EMBL/GenBank/DDBJ databases">
        <authorList>
            <consortium name="DOE Joint Genome Institute"/>
            <person name="Kuo A."/>
            <person name="Kohler A."/>
            <person name="Nagy L.G."/>
            <person name="Floudas D."/>
            <person name="Copeland A."/>
            <person name="Barry K.W."/>
            <person name="Cichocki N."/>
            <person name="Veneault-Fourrey C."/>
            <person name="LaButti K."/>
            <person name="Lindquist E.A."/>
            <person name="Lipzen A."/>
            <person name="Lundell T."/>
            <person name="Morin E."/>
            <person name="Murat C."/>
            <person name="Sun H."/>
            <person name="Tunlid A."/>
            <person name="Henrissat B."/>
            <person name="Grigoriev I.V."/>
            <person name="Hibbett D.S."/>
            <person name="Martin F."/>
            <person name="Nordberg H.P."/>
            <person name="Cantor M.N."/>
            <person name="Hua S.X."/>
        </authorList>
    </citation>
    <scope>NUCLEOTIDE SEQUENCE [LARGE SCALE GENOMIC DNA]</scope>
    <source>
        <strain evidence="3 4">LaAM-08-1</strain>
    </source>
</reference>
<organism evidence="3 4">
    <name type="scientific">Laccaria amethystina LaAM-08-1</name>
    <dbReference type="NCBI Taxonomy" id="1095629"/>
    <lineage>
        <taxon>Eukaryota</taxon>
        <taxon>Fungi</taxon>
        <taxon>Dikarya</taxon>
        <taxon>Basidiomycota</taxon>
        <taxon>Agaricomycotina</taxon>
        <taxon>Agaricomycetes</taxon>
        <taxon>Agaricomycetidae</taxon>
        <taxon>Agaricales</taxon>
        <taxon>Agaricineae</taxon>
        <taxon>Hydnangiaceae</taxon>
        <taxon>Laccaria</taxon>
    </lineage>
</organism>
<feature type="transmembrane region" description="Helical" evidence="2">
    <location>
        <begin position="538"/>
        <end position="560"/>
    </location>
</feature>
<accession>A0A0C9X8K5</accession>
<feature type="region of interest" description="Disordered" evidence="1">
    <location>
        <begin position="1"/>
        <end position="46"/>
    </location>
</feature>
<feature type="transmembrane region" description="Helical" evidence="2">
    <location>
        <begin position="56"/>
        <end position="78"/>
    </location>
</feature>
<evidence type="ECO:0000256" key="2">
    <source>
        <dbReference type="SAM" id="Phobius"/>
    </source>
</evidence>
<keyword evidence="4" id="KW-1185">Reference proteome</keyword>
<feature type="region of interest" description="Disordered" evidence="1">
    <location>
        <begin position="1091"/>
        <end position="1110"/>
    </location>
</feature>
<feature type="transmembrane region" description="Helical" evidence="2">
    <location>
        <begin position="169"/>
        <end position="188"/>
    </location>
</feature>
<name>A0A0C9X8K5_9AGAR</name>
<proteinExistence type="predicted"/>
<evidence type="ECO:0000313" key="3">
    <source>
        <dbReference type="EMBL" id="KIJ92672.1"/>
    </source>
</evidence>
<dbReference type="AlphaFoldDB" id="A0A0C9X8K5"/>
<keyword evidence="2" id="KW-1133">Transmembrane helix</keyword>